<feature type="region of interest" description="Disordered" evidence="2">
    <location>
        <begin position="1"/>
        <end position="29"/>
    </location>
</feature>
<comment type="similarity">
    <text evidence="1">Belongs to the RCAN family.</text>
</comment>
<dbReference type="GO" id="GO:0019722">
    <property type="term" value="P:calcium-mediated signaling"/>
    <property type="evidence" value="ECO:0007669"/>
    <property type="project" value="InterPro"/>
</dbReference>
<feature type="compositionally biased region" description="Low complexity" evidence="2">
    <location>
        <begin position="13"/>
        <end position="29"/>
    </location>
</feature>
<dbReference type="GO" id="GO:0005634">
    <property type="term" value="C:nucleus"/>
    <property type="evidence" value="ECO:0007669"/>
    <property type="project" value="TreeGrafter"/>
</dbReference>
<dbReference type="GO" id="GO:0005737">
    <property type="term" value="C:cytoplasm"/>
    <property type="evidence" value="ECO:0007669"/>
    <property type="project" value="TreeGrafter"/>
</dbReference>
<organism evidence="3 4">
    <name type="scientific">Penicillium cf. griseofulvum</name>
    <dbReference type="NCBI Taxonomy" id="2972120"/>
    <lineage>
        <taxon>Eukaryota</taxon>
        <taxon>Fungi</taxon>
        <taxon>Dikarya</taxon>
        <taxon>Ascomycota</taxon>
        <taxon>Pezizomycotina</taxon>
        <taxon>Eurotiomycetes</taxon>
        <taxon>Eurotiomycetidae</taxon>
        <taxon>Eurotiales</taxon>
        <taxon>Aspergillaceae</taxon>
        <taxon>Penicillium</taxon>
    </lineage>
</organism>
<comment type="caution">
    <text evidence="3">The sequence shown here is derived from an EMBL/GenBank/DDBJ whole genome shotgun (WGS) entry which is preliminary data.</text>
</comment>
<evidence type="ECO:0000313" key="4">
    <source>
        <dbReference type="Proteomes" id="UP001150879"/>
    </source>
</evidence>
<feature type="compositionally biased region" description="Polar residues" evidence="2">
    <location>
        <begin position="204"/>
        <end position="219"/>
    </location>
</feature>
<dbReference type="Proteomes" id="UP001150879">
    <property type="component" value="Unassembled WGS sequence"/>
</dbReference>
<proteinExistence type="inferred from homology"/>
<name>A0A9W9M4P2_9EURO</name>
<dbReference type="PANTHER" id="PTHR10300">
    <property type="entry name" value="CALCIPRESSIN"/>
    <property type="match status" value="1"/>
</dbReference>
<dbReference type="OrthoDB" id="17212at2759"/>
<reference evidence="3" key="1">
    <citation type="submission" date="2022-11" db="EMBL/GenBank/DDBJ databases">
        <authorList>
            <person name="Petersen C."/>
        </authorList>
    </citation>
    <scope>NUCLEOTIDE SEQUENCE</scope>
    <source>
        <strain evidence="3">IBT 16849</strain>
    </source>
</reference>
<protein>
    <submittedName>
        <fullName evidence="3">Calcipressin</fullName>
    </submittedName>
</protein>
<gene>
    <name evidence="3" type="ORF">N7472_008595</name>
</gene>
<dbReference type="GO" id="GO:0008597">
    <property type="term" value="F:calcium-dependent protein serine/threonine phosphatase regulator activity"/>
    <property type="evidence" value="ECO:0007669"/>
    <property type="project" value="TreeGrafter"/>
</dbReference>
<evidence type="ECO:0000313" key="3">
    <source>
        <dbReference type="EMBL" id="KAJ5189581.1"/>
    </source>
</evidence>
<dbReference type="Pfam" id="PF04847">
    <property type="entry name" value="Calcipressin"/>
    <property type="match status" value="1"/>
</dbReference>
<dbReference type="InterPro" id="IPR006931">
    <property type="entry name" value="Calcipressin"/>
</dbReference>
<dbReference type="AlphaFoldDB" id="A0A9W9M4P2"/>
<feature type="region of interest" description="Disordered" evidence="2">
    <location>
        <begin position="177"/>
        <end position="233"/>
    </location>
</feature>
<reference evidence="3" key="2">
    <citation type="journal article" date="2023" name="IMA Fungus">
        <title>Comparative genomic study of the Penicillium genus elucidates a diverse pangenome and 15 lateral gene transfer events.</title>
        <authorList>
            <person name="Petersen C."/>
            <person name="Sorensen T."/>
            <person name="Nielsen M.R."/>
            <person name="Sondergaard T.E."/>
            <person name="Sorensen J.L."/>
            <person name="Fitzpatrick D.A."/>
            <person name="Frisvad J.C."/>
            <person name="Nielsen K.L."/>
        </authorList>
    </citation>
    <scope>NUCLEOTIDE SEQUENCE</scope>
    <source>
        <strain evidence="3">IBT 16849</strain>
    </source>
</reference>
<feature type="compositionally biased region" description="Polar residues" evidence="2">
    <location>
        <begin position="1"/>
        <end position="12"/>
    </location>
</feature>
<feature type="region of interest" description="Disordered" evidence="2">
    <location>
        <begin position="253"/>
        <end position="274"/>
    </location>
</feature>
<evidence type="ECO:0000256" key="2">
    <source>
        <dbReference type="SAM" id="MobiDB-lite"/>
    </source>
</evidence>
<sequence length="274" mass="29792">MTTSTSPPRSQASVPKFTSSAPSSSRPSLSLDIANMPALSQPTPPSNTLLITNLHDLLVFQPPALEEIRNQITAVAPLNSFSPSPRCAASYAPSTTIRKLLDGKRLLNRDVYPRIYFGEPTAILDGGRPKLLEAPQVSKMFFISPPPSPPHGWIVRNEDPPNKEVHATDLAQALSQLNTDQTQPETVDPATPVSISSDKRTPSWPASGSQQRSRSSTIIYNPEDHGDSPNLPAVMVEDMTLDPDVDMDAEMSPIEMSVNQLPPKTSRPPVELME</sequence>
<dbReference type="EMBL" id="JAPQKP010000005">
    <property type="protein sequence ID" value="KAJ5189581.1"/>
    <property type="molecule type" value="Genomic_DNA"/>
</dbReference>
<evidence type="ECO:0000256" key="1">
    <source>
        <dbReference type="ARBA" id="ARBA00008209"/>
    </source>
</evidence>
<keyword evidence="4" id="KW-1185">Reference proteome</keyword>
<accession>A0A9W9M4P2</accession>
<dbReference type="PANTHER" id="PTHR10300:SF14">
    <property type="entry name" value="PROTEIN SARAH"/>
    <property type="match status" value="1"/>
</dbReference>